<gene>
    <name evidence="4" type="ORF">GCM10010502_18050</name>
    <name evidence="5" type="ORF">HS99_0035140</name>
</gene>
<dbReference type="PROSITE" id="PS50075">
    <property type="entry name" value="CARRIER"/>
    <property type="match status" value="1"/>
</dbReference>
<dbReference type="InterPro" id="IPR006162">
    <property type="entry name" value="Ppantetheine_attach_site"/>
</dbReference>
<dbReference type="InterPro" id="IPR036736">
    <property type="entry name" value="ACP-like_sf"/>
</dbReference>
<sequence length="82" mass="9119">MSAVAIDEAKVREIVADCLDLEVEELTLTDHFIDHYGADSLNAIEVLARLEKEFHVTIPQEELANMVNLSAVLEVLSRANAR</sequence>
<name>A0A1E7N1H3_KITAU</name>
<evidence type="ECO:0000313" key="5">
    <source>
        <dbReference type="EMBL" id="OEV34532.1"/>
    </source>
</evidence>
<reference evidence="5" key="4">
    <citation type="submission" date="2016-08" db="EMBL/GenBank/DDBJ databases">
        <title>Sequencing, Assembly and Comparative Genomics of S. aureofaciens ATCC 10762.</title>
        <authorList>
            <person name="Gradnigo J.S."/>
            <person name="Johnson N."/>
            <person name="Somerville G.A."/>
        </authorList>
    </citation>
    <scope>NUCLEOTIDE SEQUENCE [LARGE SCALE GENOMIC DNA]</scope>
    <source>
        <strain evidence="5">ATCC 10762</strain>
    </source>
</reference>
<dbReference type="EMBL" id="BMUB01000003">
    <property type="protein sequence ID" value="GGU67323.1"/>
    <property type="molecule type" value="Genomic_DNA"/>
</dbReference>
<dbReference type="KEGG" id="kau:B6264_10660"/>
<reference evidence="4" key="5">
    <citation type="submission" date="2020-09" db="EMBL/GenBank/DDBJ databases">
        <authorList>
            <person name="Sun Q."/>
            <person name="Ohkuma M."/>
        </authorList>
    </citation>
    <scope>NUCLEOTIDE SEQUENCE</scope>
    <source>
        <strain evidence="4">JCM 4434</strain>
    </source>
</reference>
<feature type="domain" description="Carrier" evidence="3">
    <location>
        <begin position="5"/>
        <end position="80"/>
    </location>
</feature>
<dbReference type="Pfam" id="PF00550">
    <property type="entry name" value="PP-binding"/>
    <property type="match status" value="1"/>
</dbReference>
<dbReference type="Proteomes" id="UP000037395">
    <property type="component" value="Unassembled WGS sequence"/>
</dbReference>
<accession>A0A8H9HNC1</accession>
<proteinExistence type="predicted"/>
<dbReference type="Proteomes" id="UP000610124">
    <property type="component" value="Unassembled WGS sequence"/>
</dbReference>
<protein>
    <submittedName>
        <fullName evidence="5">Polyketide-8 synthase acyl carrier protein</fullName>
    </submittedName>
</protein>
<comment type="caution">
    <text evidence="5">The sequence shown here is derived from an EMBL/GenBank/DDBJ whole genome shotgun (WGS) entry which is preliminary data.</text>
</comment>
<reference evidence="4" key="1">
    <citation type="journal article" date="2014" name="Int. J. Syst. Evol. Microbiol.">
        <title>Complete genome sequence of Corynebacterium casei LMG S-19264T (=DSM 44701T), isolated from a smear-ripened cheese.</title>
        <authorList>
            <consortium name="US DOE Joint Genome Institute (JGI-PGF)"/>
            <person name="Walter F."/>
            <person name="Albersmeier A."/>
            <person name="Kalinowski J."/>
            <person name="Ruckert C."/>
        </authorList>
    </citation>
    <scope>NUCLEOTIDE SEQUENCE</scope>
    <source>
        <strain evidence="4">JCM 4434</strain>
    </source>
</reference>
<evidence type="ECO:0000256" key="2">
    <source>
        <dbReference type="ARBA" id="ARBA00022553"/>
    </source>
</evidence>
<dbReference type="GeneID" id="97484957"/>
<reference evidence="6" key="3">
    <citation type="submission" date="2016-08" db="EMBL/GenBank/DDBJ databases">
        <title>Sequencing, assembly and comparative genomics of S. aureofaciens ATCC 10762.</title>
        <authorList>
            <person name="Gradnigo J.S."/>
            <person name="Johnson N."/>
            <person name="Somerville G.A."/>
        </authorList>
    </citation>
    <scope>NUCLEOTIDE SEQUENCE [LARGE SCALE GENOMIC DNA]</scope>
    <source>
        <strain evidence="6">ATCC 10762 / DSM 40127 / CCM 3239 / JCM 4008 / LMG 5968 / NBRC 12843 / NCIMB 8234 / A-377</strain>
    </source>
</reference>
<organism evidence="5 6">
    <name type="scientific">Kitasatospora aureofaciens</name>
    <name type="common">Streptomyces aureofaciens</name>
    <dbReference type="NCBI Taxonomy" id="1894"/>
    <lineage>
        <taxon>Bacteria</taxon>
        <taxon>Bacillati</taxon>
        <taxon>Actinomycetota</taxon>
        <taxon>Actinomycetes</taxon>
        <taxon>Kitasatosporales</taxon>
        <taxon>Streptomycetaceae</taxon>
        <taxon>Kitasatospora</taxon>
    </lineage>
</organism>
<evidence type="ECO:0000256" key="1">
    <source>
        <dbReference type="ARBA" id="ARBA00022450"/>
    </source>
</evidence>
<dbReference type="EMBL" id="JPRF03000044">
    <property type="protein sequence ID" value="OEV34532.1"/>
    <property type="molecule type" value="Genomic_DNA"/>
</dbReference>
<evidence type="ECO:0000313" key="4">
    <source>
        <dbReference type="EMBL" id="GGU67323.1"/>
    </source>
</evidence>
<accession>A0A1E7N1H3</accession>
<dbReference type="PROSITE" id="PS00012">
    <property type="entry name" value="PHOSPHOPANTETHEINE"/>
    <property type="match status" value="1"/>
</dbReference>
<dbReference type="OrthoDB" id="4564178at2"/>
<evidence type="ECO:0000259" key="3">
    <source>
        <dbReference type="PROSITE" id="PS50075"/>
    </source>
</evidence>
<keyword evidence="2" id="KW-0597">Phosphoprotein</keyword>
<reference evidence="5 6" key="2">
    <citation type="submission" date="2014-07" db="EMBL/GenBank/DDBJ databases">
        <authorList>
            <person name="Zhang J.E."/>
            <person name="Yang H."/>
            <person name="Guo J."/>
            <person name="Deng Z."/>
            <person name="Luo H."/>
            <person name="Luo M."/>
            <person name="Zhao B."/>
        </authorList>
    </citation>
    <scope>NUCLEOTIDE SEQUENCE [LARGE SCALE GENOMIC DNA]</scope>
    <source>
        <strain evidence="5">ATCC 10762</strain>
        <strain evidence="6">ATCC 10762 / DSM 40127 / CCM 3239 / JCM 4008 / LMG 5968 / NBRC 12843 / NCIMB 8234 / A-377</strain>
    </source>
</reference>
<dbReference type="RefSeq" id="WP_030289534.1">
    <property type="nucleotide sequence ID" value="NZ_BMUB01000003.1"/>
</dbReference>
<evidence type="ECO:0000313" key="6">
    <source>
        <dbReference type="Proteomes" id="UP000037395"/>
    </source>
</evidence>
<dbReference type="Gene3D" id="1.10.1200.10">
    <property type="entry name" value="ACP-like"/>
    <property type="match status" value="1"/>
</dbReference>
<dbReference type="AlphaFoldDB" id="A0A1E7N1H3"/>
<dbReference type="SUPFAM" id="SSF47336">
    <property type="entry name" value="ACP-like"/>
    <property type="match status" value="1"/>
</dbReference>
<keyword evidence="1" id="KW-0596">Phosphopantetheine</keyword>
<dbReference type="InterPro" id="IPR009081">
    <property type="entry name" value="PP-bd_ACP"/>
</dbReference>
<keyword evidence="6" id="KW-1185">Reference proteome</keyword>